<feature type="domain" description="Class II aldolase/adducin N-terminal" evidence="3">
    <location>
        <begin position="9"/>
        <end position="83"/>
    </location>
</feature>
<keyword evidence="2" id="KW-0456">Lyase</keyword>
<gene>
    <name evidence="4" type="ORF">H9815_11155</name>
</gene>
<keyword evidence="1" id="KW-0479">Metal-binding</keyword>
<evidence type="ECO:0000259" key="3">
    <source>
        <dbReference type="Pfam" id="PF00596"/>
    </source>
</evidence>
<dbReference type="GO" id="GO:0016832">
    <property type="term" value="F:aldehyde-lyase activity"/>
    <property type="evidence" value="ECO:0007669"/>
    <property type="project" value="TreeGrafter"/>
</dbReference>
<evidence type="ECO:0000313" key="5">
    <source>
        <dbReference type="Proteomes" id="UP000824037"/>
    </source>
</evidence>
<feature type="non-terminal residue" evidence="4">
    <location>
        <position position="83"/>
    </location>
</feature>
<dbReference type="EMBL" id="DXBY01000191">
    <property type="protein sequence ID" value="HIZ36326.1"/>
    <property type="molecule type" value="Genomic_DNA"/>
</dbReference>
<sequence>MSAEEVLRQELVAAARAVASRGLSHGTTGNVSVRTGDQILVTPTRSSLATVAPEELALLDLDGNALTDAAPSKEAFLHAAIYR</sequence>
<dbReference type="Pfam" id="PF00596">
    <property type="entry name" value="Aldolase_II"/>
    <property type="match status" value="1"/>
</dbReference>
<accession>A0A9D2EFT6</accession>
<comment type="caution">
    <text evidence="4">The sequence shown here is derived from an EMBL/GenBank/DDBJ whole genome shotgun (WGS) entry which is preliminary data.</text>
</comment>
<reference evidence="4" key="1">
    <citation type="journal article" date="2021" name="PeerJ">
        <title>Extensive microbial diversity within the chicken gut microbiome revealed by metagenomics and culture.</title>
        <authorList>
            <person name="Gilroy R."/>
            <person name="Ravi A."/>
            <person name="Getino M."/>
            <person name="Pursley I."/>
            <person name="Horton D.L."/>
            <person name="Alikhan N.F."/>
            <person name="Baker D."/>
            <person name="Gharbi K."/>
            <person name="Hall N."/>
            <person name="Watson M."/>
            <person name="Adriaenssens E.M."/>
            <person name="Foster-Nyarko E."/>
            <person name="Jarju S."/>
            <person name="Secka A."/>
            <person name="Antonio M."/>
            <person name="Oren A."/>
            <person name="Chaudhuri R.R."/>
            <person name="La Ragione R."/>
            <person name="Hildebrand F."/>
            <person name="Pallen M.J."/>
        </authorList>
    </citation>
    <scope>NUCLEOTIDE SEQUENCE</scope>
    <source>
        <strain evidence="4">ChiGjej4B4-7305</strain>
    </source>
</reference>
<name>A0A9D2EFT6_9MICO</name>
<dbReference type="Gene3D" id="3.40.225.10">
    <property type="entry name" value="Class II aldolase/adducin N-terminal domain"/>
    <property type="match status" value="1"/>
</dbReference>
<proteinExistence type="predicted"/>
<dbReference type="InterPro" id="IPR036409">
    <property type="entry name" value="Aldolase_II/adducin_N_sf"/>
</dbReference>
<evidence type="ECO:0000256" key="1">
    <source>
        <dbReference type="ARBA" id="ARBA00022723"/>
    </source>
</evidence>
<dbReference type="GO" id="GO:0019323">
    <property type="term" value="P:pentose catabolic process"/>
    <property type="evidence" value="ECO:0007669"/>
    <property type="project" value="TreeGrafter"/>
</dbReference>
<organism evidence="4 5">
    <name type="scientific">Candidatus Ruania gallistercoris</name>
    <dbReference type="NCBI Taxonomy" id="2838746"/>
    <lineage>
        <taxon>Bacteria</taxon>
        <taxon>Bacillati</taxon>
        <taxon>Actinomycetota</taxon>
        <taxon>Actinomycetes</taxon>
        <taxon>Micrococcales</taxon>
        <taxon>Ruaniaceae</taxon>
        <taxon>Ruania</taxon>
    </lineage>
</organism>
<dbReference type="SUPFAM" id="SSF53639">
    <property type="entry name" value="AraD/HMP-PK domain-like"/>
    <property type="match status" value="1"/>
</dbReference>
<dbReference type="PANTHER" id="PTHR22789">
    <property type="entry name" value="FUCULOSE PHOSPHATE ALDOLASE"/>
    <property type="match status" value="1"/>
</dbReference>
<reference evidence="4" key="2">
    <citation type="submission" date="2021-04" db="EMBL/GenBank/DDBJ databases">
        <authorList>
            <person name="Gilroy R."/>
        </authorList>
    </citation>
    <scope>NUCLEOTIDE SEQUENCE</scope>
    <source>
        <strain evidence="4">ChiGjej4B4-7305</strain>
    </source>
</reference>
<evidence type="ECO:0000256" key="2">
    <source>
        <dbReference type="ARBA" id="ARBA00023239"/>
    </source>
</evidence>
<dbReference type="PANTHER" id="PTHR22789:SF0">
    <property type="entry name" value="3-OXO-TETRONATE 4-PHOSPHATE DECARBOXYLASE-RELATED"/>
    <property type="match status" value="1"/>
</dbReference>
<dbReference type="Proteomes" id="UP000824037">
    <property type="component" value="Unassembled WGS sequence"/>
</dbReference>
<evidence type="ECO:0000313" key="4">
    <source>
        <dbReference type="EMBL" id="HIZ36326.1"/>
    </source>
</evidence>
<dbReference type="InterPro" id="IPR001303">
    <property type="entry name" value="Aldolase_II/adducin_N"/>
</dbReference>
<dbReference type="AlphaFoldDB" id="A0A9D2EFT6"/>
<dbReference type="GO" id="GO:0005829">
    <property type="term" value="C:cytosol"/>
    <property type="evidence" value="ECO:0007669"/>
    <property type="project" value="TreeGrafter"/>
</dbReference>
<dbReference type="GO" id="GO:0046872">
    <property type="term" value="F:metal ion binding"/>
    <property type="evidence" value="ECO:0007669"/>
    <property type="project" value="UniProtKB-KW"/>
</dbReference>
<protein>
    <submittedName>
        <fullName evidence="4">Class II aldolase/adducin family protein</fullName>
    </submittedName>
</protein>
<dbReference type="InterPro" id="IPR050197">
    <property type="entry name" value="Aldolase_class_II_sugar_metab"/>
</dbReference>